<dbReference type="AlphaFoldDB" id="A0A803PH75"/>
<evidence type="ECO:0000313" key="2">
    <source>
        <dbReference type="Proteomes" id="UP000596661"/>
    </source>
</evidence>
<dbReference type="Proteomes" id="UP000596661">
    <property type="component" value="Chromosome 4"/>
</dbReference>
<name>A0A803PH75_CANSA</name>
<evidence type="ECO:0000313" key="1">
    <source>
        <dbReference type="EnsemblPlants" id="cds.evm.model.04.369"/>
    </source>
</evidence>
<dbReference type="PANTHER" id="PTHR33116">
    <property type="entry name" value="REVERSE TRANSCRIPTASE ZINC-BINDING DOMAIN-CONTAINING PROTEIN-RELATED-RELATED"/>
    <property type="match status" value="1"/>
</dbReference>
<dbReference type="EnsemblPlants" id="evm.model.04.369">
    <property type="protein sequence ID" value="cds.evm.model.04.369"/>
    <property type="gene ID" value="evm.TU.04.369"/>
</dbReference>
<reference evidence="1" key="2">
    <citation type="submission" date="2021-03" db="UniProtKB">
        <authorList>
            <consortium name="EnsemblPlants"/>
        </authorList>
    </citation>
    <scope>IDENTIFICATION</scope>
</reference>
<keyword evidence="2" id="KW-1185">Reference proteome</keyword>
<proteinExistence type="predicted"/>
<dbReference type="Gramene" id="evm.model.04.369">
    <property type="protein sequence ID" value="cds.evm.model.04.369"/>
    <property type="gene ID" value="evm.TU.04.369"/>
</dbReference>
<protein>
    <recommendedName>
        <fullName evidence="3">Reverse transcriptase</fullName>
    </recommendedName>
</protein>
<accession>A0A803PH75</accession>
<organism evidence="1 2">
    <name type="scientific">Cannabis sativa</name>
    <name type="common">Hemp</name>
    <name type="synonym">Marijuana</name>
    <dbReference type="NCBI Taxonomy" id="3483"/>
    <lineage>
        <taxon>Eukaryota</taxon>
        <taxon>Viridiplantae</taxon>
        <taxon>Streptophyta</taxon>
        <taxon>Embryophyta</taxon>
        <taxon>Tracheophyta</taxon>
        <taxon>Spermatophyta</taxon>
        <taxon>Magnoliopsida</taxon>
        <taxon>eudicotyledons</taxon>
        <taxon>Gunneridae</taxon>
        <taxon>Pentapetalae</taxon>
        <taxon>rosids</taxon>
        <taxon>fabids</taxon>
        <taxon>Rosales</taxon>
        <taxon>Cannabaceae</taxon>
        <taxon>Cannabis</taxon>
    </lineage>
</organism>
<sequence length="446" mass="50187">MKCISMTSISFLINGAITGEIKPTRGLRQGDPLSLYLFILCAKGGLSSLLRAKQESNILKAFLKDKVTSVLQSWHSKCFSKAGKEVLLKAVVQAIPVYAMSCFCLPIKLCKKIEAPMARFWWGSSGDSRKVHWKNWQSVCHSKFVGGLSFHSLIHFNQVMLAKQAWRIFSQPNSLLSLTLKAIYFPNTSILDAKPGHNLSFSWCSILWGKDLLVSRLIWKICDEEEFRTLADHWLPTNKFKYPIRDLDSSQNTLSYFINQPSCWNLDRLNTYFDECTVNDILNVPISGIDGKDYLIYGKDSSGLFSVKSAYHLALSGRDVPYTSSFQSSKFFWSKALLNQRNNALYKRTIIPPNEVFAWCSNFLLQYLDAQQKSLAATGAQVEDPPALFDCSAGSFRDHTDATTDKERRVYSLSVIAFNKSNQSIAGIVKPFRGSVSPTLVEAKAL</sequence>
<evidence type="ECO:0008006" key="3">
    <source>
        <dbReference type="Google" id="ProtNLM"/>
    </source>
</evidence>
<dbReference type="PANTHER" id="PTHR33116:SF86">
    <property type="entry name" value="REVERSE TRANSCRIPTASE DOMAIN-CONTAINING PROTEIN"/>
    <property type="match status" value="1"/>
</dbReference>
<reference evidence="1" key="1">
    <citation type="submission" date="2018-11" db="EMBL/GenBank/DDBJ databases">
        <authorList>
            <person name="Grassa J C."/>
        </authorList>
    </citation>
    <scope>NUCLEOTIDE SEQUENCE [LARGE SCALE GENOMIC DNA]</scope>
</reference>
<dbReference type="EMBL" id="UZAU01000358">
    <property type="status" value="NOT_ANNOTATED_CDS"/>
    <property type="molecule type" value="Genomic_DNA"/>
</dbReference>